<accession>A0A9P4YD14</accession>
<sequence length="168" mass="18581">MTRQIAFEDAMGEEGMVLKAVFQALQNPRLSTQGKCSKELWGGTSFFKTGSPAAVFEFFPSMHTRVALYWDRGQIVGEVCTEIELDLVVPRGRCGSRATSDTKQTATDAESVPDQETCSCSQQINCSVPRTVISCTRMDAVCSRCLERLGLFLSKCDCLGVGCRKMWR</sequence>
<keyword evidence="2" id="KW-1185">Reference proteome</keyword>
<dbReference type="EMBL" id="MU032344">
    <property type="protein sequence ID" value="KAF3770815.1"/>
    <property type="molecule type" value="Genomic_DNA"/>
</dbReference>
<evidence type="ECO:0000313" key="1">
    <source>
        <dbReference type="EMBL" id="KAF3770815.1"/>
    </source>
</evidence>
<organism evidence="1 2">
    <name type="scientific">Cryphonectria parasitica (strain ATCC 38755 / EP155)</name>
    <dbReference type="NCBI Taxonomy" id="660469"/>
    <lineage>
        <taxon>Eukaryota</taxon>
        <taxon>Fungi</taxon>
        <taxon>Dikarya</taxon>
        <taxon>Ascomycota</taxon>
        <taxon>Pezizomycotina</taxon>
        <taxon>Sordariomycetes</taxon>
        <taxon>Sordariomycetidae</taxon>
        <taxon>Diaporthales</taxon>
        <taxon>Cryphonectriaceae</taxon>
        <taxon>Cryphonectria-Endothia species complex</taxon>
        <taxon>Cryphonectria</taxon>
    </lineage>
</organism>
<name>A0A9P4YD14_CRYP1</name>
<dbReference type="AlphaFoldDB" id="A0A9P4YD14"/>
<comment type="caution">
    <text evidence="1">The sequence shown here is derived from an EMBL/GenBank/DDBJ whole genome shotgun (WGS) entry which is preliminary data.</text>
</comment>
<dbReference type="GeneID" id="63832064"/>
<protein>
    <submittedName>
        <fullName evidence="1">Uncharacterized protein</fullName>
    </submittedName>
</protein>
<reference evidence="1" key="1">
    <citation type="journal article" date="2020" name="Phytopathology">
        <title>Genome sequence of the chestnut blight fungus Cryphonectria parasitica EP155: A fundamental resource for an archetypical invasive plant pathogen.</title>
        <authorList>
            <person name="Crouch J.A."/>
            <person name="Dawe A."/>
            <person name="Aerts A."/>
            <person name="Barry K."/>
            <person name="Churchill A.C.L."/>
            <person name="Grimwood J."/>
            <person name="Hillman B."/>
            <person name="Milgroom M.G."/>
            <person name="Pangilinan J."/>
            <person name="Smith M."/>
            <person name="Salamov A."/>
            <person name="Schmutz J."/>
            <person name="Yadav J."/>
            <person name="Grigoriev I.V."/>
            <person name="Nuss D."/>
        </authorList>
    </citation>
    <scope>NUCLEOTIDE SEQUENCE</scope>
    <source>
        <strain evidence="1">EP155</strain>
    </source>
</reference>
<proteinExistence type="predicted"/>
<gene>
    <name evidence="1" type="ORF">M406DRAFT_100998</name>
</gene>
<dbReference type="RefSeq" id="XP_040781776.1">
    <property type="nucleotide sequence ID" value="XM_040914935.1"/>
</dbReference>
<evidence type="ECO:0000313" key="2">
    <source>
        <dbReference type="Proteomes" id="UP000803844"/>
    </source>
</evidence>
<dbReference type="Proteomes" id="UP000803844">
    <property type="component" value="Unassembled WGS sequence"/>
</dbReference>